<keyword evidence="4" id="KW-0231">Viral genome packaging</keyword>
<reference evidence="6" key="1">
    <citation type="journal article" date="2021" name="Proc. Natl. Acad. Sci. U.S.A.">
        <title>A Catalog of Tens of Thousands of Viruses from Human Metagenomes Reveals Hidden Associations with Chronic Diseases.</title>
        <authorList>
            <person name="Tisza M.J."/>
            <person name="Buck C.B."/>
        </authorList>
    </citation>
    <scope>NUCLEOTIDE SEQUENCE</scope>
    <source>
        <strain evidence="6">Ctw4b6</strain>
    </source>
</reference>
<dbReference type="EMBL" id="BK015628">
    <property type="protein sequence ID" value="DAE16605.1"/>
    <property type="molecule type" value="Genomic_DNA"/>
</dbReference>
<evidence type="ECO:0000256" key="3">
    <source>
        <dbReference type="ARBA" id="ARBA00022840"/>
    </source>
</evidence>
<evidence type="ECO:0000256" key="2">
    <source>
        <dbReference type="ARBA" id="ARBA00022741"/>
    </source>
</evidence>
<dbReference type="Gene3D" id="3.40.50.300">
    <property type="entry name" value="P-loop containing nucleotide triphosphate hydrolases"/>
    <property type="match status" value="1"/>
</dbReference>
<feature type="domain" description="Terminase large subunit gp17-like C-terminal" evidence="5">
    <location>
        <begin position="345"/>
        <end position="489"/>
    </location>
</feature>
<sequence length="517" mass="56780">MDFLKMVAAYPPELVAKAVASLPDHVAQKLLESITTTAGKPAYSTPGELAAALDERTVQTPALDLIDQKLVQAFNTPDSRLIISMPPQEGKSQRASRRFVEWVLTQRPDTRVIIASYQQEIATEWGGVIRDDIRDNAAKLGIRVRPGSSSKQFWKLDGHEGSVFCAGVGGAMTGKPADLLIIDDPVRGHKDASSPTIQKDQWNWWTGTAAARLAPGAPVILILTRWHDNDLAGMLMRENPGEWEFLRIPAQADHKPEAGEEDPLGREPGEFMVSARGRTQKNWEKRKREAGPKSWAALYQGTPSPDEGGIFPGTWARYSNPIWVEQPTGERVIHGIGPEDEIIQSWDLAFKGTDQSDYVVGQVWLRRGARCFLLDMRRERLTFMETLDAIKAMSAKWPQAVAKFVEDKANGPAVINSLRGKVAGIIPVTPDGGKVVRANAVSPLAHSGDIILPEPHLLPNVEELVEEAKLFPNGKHDDAVDAMTQAVNQLGINPITGGDTIEDAEEWGEDGYSIGFY</sequence>
<name>A0A8S5QCV3_9CAUD</name>
<evidence type="ECO:0000259" key="5">
    <source>
        <dbReference type="Pfam" id="PF17289"/>
    </source>
</evidence>
<evidence type="ECO:0000256" key="1">
    <source>
        <dbReference type="ARBA" id="ARBA00022612"/>
    </source>
</evidence>
<dbReference type="Pfam" id="PF03237">
    <property type="entry name" value="Terminase_6N"/>
    <property type="match status" value="1"/>
</dbReference>
<evidence type="ECO:0000313" key="6">
    <source>
        <dbReference type="EMBL" id="DAE16605.1"/>
    </source>
</evidence>
<dbReference type="InterPro" id="IPR035421">
    <property type="entry name" value="Terminase_6C"/>
</dbReference>
<dbReference type="Pfam" id="PF17289">
    <property type="entry name" value="Terminase_6C"/>
    <property type="match status" value="1"/>
</dbReference>
<dbReference type="InterPro" id="IPR027417">
    <property type="entry name" value="P-loop_NTPase"/>
</dbReference>
<keyword evidence="2" id="KW-0547">Nucleotide-binding</keyword>
<keyword evidence="3" id="KW-0067">ATP-binding</keyword>
<organism evidence="6">
    <name type="scientific">Myoviridae sp. ctw4b6</name>
    <dbReference type="NCBI Taxonomy" id="2825206"/>
    <lineage>
        <taxon>Viruses</taxon>
        <taxon>Duplodnaviria</taxon>
        <taxon>Heunggongvirae</taxon>
        <taxon>Uroviricota</taxon>
        <taxon>Caudoviricetes</taxon>
    </lineage>
</organism>
<evidence type="ECO:0000256" key="4">
    <source>
        <dbReference type="ARBA" id="ARBA00023219"/>
    </source>
</evidence>
<dbReference type="InterPro" id="IPR006517">
    <property type="entry name" value="Phage_terminase_lsu-like_C"/>
</dbReference>
<proteinExistence type="predicted"/>
<keyword evidence="1" id="KW-1188">Viral release from host cell</keyword>
<protein>
    <submittedName>
        <fullName evidence="6">Terminase large subunit</fullName>
    </submittedName>
</protein>
<dbReference type="Gene3D" id="3.30.420.240">
    <property type="match status" value="1"/>
</dbReference>
<dbReference type="GO" id="GO:0005524">
    <property type="term" value="F:ATP binding"/>
    <property type="evidence" value="ECO:0007669"/>
    <property type="project" value="UniProtKB-KW"/>
</dbReference>
<dbReference type="NCBIfam" id="TIGR01630">
    <property type="entry name" value="psiM2_ORF9"/>
    <property type="match status" value="1"/>
</dbReference>
<accession>A0A8S5QCV3</accession>